<dbReference type="Pfam" id="PF13828">
    <property type="entry name" value="DUF4190"/>
    <property type="match status" value="1"/>
</dbReference>
<keyword evidence="4" id="KW-1185">Reference proteome</keyword>
<dbReference type="InterPro" id="IPR025241">
    <property type="entry name" value="DUF4190"/>
</dbReference>
<evidence type="ECO:0000313" key="4">
    <source>
        <dbReference type="Proteomes" id="UP000198506"/>
    </source>
</evidence>
<evidence type="ECO:0000259" key="2">
    <source>
        <dbReference type="Pfam" id="PF13828"/>
    </source>
</evidence>
<keyword evidence="1" id="KW-0812">Transmembrane</keyword>
<sequence length="105" mass="10740">MPAQPHPMQWTAPTHPGPRTDLLALLAIGAAALGTTVFVGLGSLAAIVLGFIALGRIKRTGDDGRLLAIWAIVLGIVTIVALVASTIIGIGAFMTIVERFGSLGV</sequence>
<name>A0AA94HL59_9MICO</name>
<feature type="domain" description="DUF4190" evidence="2">
    <location>
        <begin position="26"/>
        <end position="83"/>
    </location>
</feature>
<organism evidence="3 4">
    <name type="scientific">Agrococcus baldri</name>
    <dbReference type="NCBI Taxonomy" id="153730"/>
    <lineage>
        <taxon>Bacteria</taxon>
        <taxon>Bacillati</taxon>
        <taxon>Actinomycetota</taxon>
        <taxon>Actinomycetes</taxon>
        <taxon>Micrococcales</taxon>
        <taxon>Microbacteriaceae</taxon>
        <taxon>Agrococcus</taxon>
    </lineage>
</organism>
<feature type="transmembrane region" description="Helical" evidence="1">
    <location>
        <begin position="67"/>
        <end position="97"/>
    </location>
</feature>
<accession>A0AA94HL59</accession>
<keyword evidence="1" id="KW-0472">Membrane</keyword>
<dbReference type="AlphaFoldDB" id="A0AA94HL59"/>
<evidence type="ECO:0000256" key="1">
    <source>
        <dbReference type="SAM" id="Phobius"/>
    </source>
</evidence>
<evidence type="ECO:0000313" key="3">
    <source>
        <dbReference type="EMBL" id="SFS02455.1"/>
    </source>
</evidence>
<reference evidence="3 4" key="1">
    <citation type="submission" date="2016-10" db="EMBL/GenBank/DDBJ databases">
        <authorList>
            <person name="Varghese N."/>
            <person name="Submissions S."/>
        </authorList>
    </citation>
    <scope>NUCLEOTIDE SEQUENCE [LARGE SCALE GENOMIC DNA]</scope>
    <source>
        <strain evidence="3 4">IAM 15147</strain>
    </source>
</reference>
<comment type="caution">
    <text evidence="3">The sequence shown here is derived from an EMBL/GenBank/DDBJ whole genome shotgun (WGS) entry which is preliminary data.</text>
</comment>
<gene>
    <name evidence="3" type="ORF">SAMN04487783_0654</name>
</gene>
<proteinExistence type="predicted"/>
<feature type="transmembrane region" description="Helical" evidence="1">
    <location>
        <begin position="22"/>
        <end position="55"/>
    </location>
</feature>
<dbReference type="EMBL" id="FOZN01000001">
    <property type="protein sequence ID" value="SFS02455.1"/>
    <property type="molecule type" value="Genomic_DNA"/>
</dbReference>
<keyword evidence="1" id="KW-1133">Transmembrane helix</keyword>
<dbReference type="Proteomes" id="UP000198506">
    <property type="component" value="Unassembled WGS sequence"/>
</dbReference>
<protein>
    <recommendedName>
        <fullName evidence="2">DUF4190 domain-containing protein</fullName>
    </recommendedName>
</protein>